<keyword evidence="4" id="KW-1185">Reference proteome</keyword>
<evidence type="ECO:0008006" key="5">
    <source>
        <dbReference type="Google" id="ProtNLM"/>
    </source>
</evidence>
<feature type="compositionally biased region" description="Low complexity" evidence="1">
    <location>
        <begin position="262"/>
        <end position="286"/>
    </location>
</feature>
<protein>
    <recommendedName>
        <fullName evidence="5">Secreted protein</fullName>
    </recommendedName>
</protein>
<feature type="region of interest" description="Disordered" evidence="1">
    <location>
        <begin position="261"/>
        <end position="286"/>
    </location>
</feature>
<evidence type="ECO:0000313" key="3">
    <source>
        <dbReference type="EMBL" id="MFE1357319.1"/>
    </source>
</evidence>
<accession>A0ABW6GXK7</accession>
<feature type="region of interest" description="Disordered" evidence="1">
    <location>
        <begin position="36"/>
        <end position="66"/>
    </location>
</feature>
<gene>
    <name evidence="3" type="ORF">ACFW6T_35690</name>
</gene>
<dbReference type="EMBL" id="JBHYPX010000162">
    <property type="protein sequence ID" value="MFE1357319.1"/>
    <property type="molecule type" value="Genomic_DNA"/>
</dbReference>
<evidence type="ECO:0000313" key="4">
    <source>
        <dbReference type="Proteomes" id="UP001599542"/>
    </source>
</evidence>
<comment type="caution">
    <text evidence="3">The sequence shown here is derived from an EMBL/GenBank/DDBJ whole genome shotgun (WGS) entry which is preliminary data.</text>
</comment>
<sequence>MFTADLRQSLRPPVKRRLGLALVVATLVAGVSGPAFADAPPEQSGPGNTTAPTGIVQPPPDGGGPVAIARDKAKKDGRPVTVDELTTETSLTVANPDGTLTRTDHLQPTRVKKDGGWAQVDASLARNTDGSWSPKATPSGVRLSGGGSGPLVTFTDAAGRSMSLTLPFALPTPTVTGDEALYPSVLPGVDLKATVNDQGAFREVLIVHDAAAAANPALKPLRLATSTHGLTASTDQDGNLTSKDADGTAVFAAPTPVMWDSATAPATAPDTQQAPAADGSLAAADSAVVDTTDRTVSSADGPGRGARLTALKVASDASSITLTPDQAQLSSPDTVWPLYIDPYVNPAPGGTNHFTEVKEGCPSQQLYDNGQDNGEGAGYQQYSSSCFGLYRAFYEFNISNLDSRMVISKSTLYFTETHGGDADCSHTLPVTLKLTGGINSNTAWPGPGVVSTIGTQTPKSANVNANCGHQPVNFDVTGVVSQYKTNGNLTFGLYGNESKTSTNYGFMRFSLNPYMETVFDVPPNTPDQLGTTPATSKRAFDTGLGCCKRFRAEVLPGSVRAGGQSGGH</sequence>
<feature type="signal peptide" evidence="2">
    <location>
        <begin position="1"/>
        <end position="37"/>
    </location>
</feature>
<feature type="chain" id="PRO_5045537515" description="Secreted protein" evidence="2">
    <location>
        <begin position="38"/>
        <end position="568"/>
    </location>
</feature>
<evidence type="ECO:0000256" key="2">
    <source>
        <dbReference type="SAM" id="SignalP"/>
    </source>
</evidence>
<organism evidence="3 4">
    <name type="scientific">Kitasatospora phosalacinea</name>
    <dbReference type="NCBI Taxonomy" id="2065"/>
    <lineage>
        <taxon>Bacteria</taxon>
        <taxon>Bacillati</taxon>
        <taxon>Actinomycetota</taxon>
        <taxon>Actinomycetes</taxon>
        <taxon>Kitasatosporales</taxon>
        <taxon>Streptomycetaceae</taxon>
        <taxon>Kitasatospora</taxon>
    </lineage>
</organism>
<feature type="non-terminal residue" evidence="3">
    <location>
        <position position="568"/>
    </location>
</feature>
<name>A0ABW6GXK7_9ACTN</name>
<evidence type="ECO:0000256" key="1">
    <source>
        <dbReference type="SAM" id="MobiDB-lite"/>
    </source>
</evidence>
<proteinExistence type="predicted"/>
<reference evidence="3 4" key="1">
    <citation type="submission" date="2024-09" db="EMBL/GenBank/DDBJ databases">
        <title>The Natural Products Discovery Center: Release of the First 8490 Sequenced Strains for Exploring Actinobacteria Biosynthetic Diversity.</title>
        <authorList>
            <person name="Kalkreuter E."/>
            <person name="Kautsar S.A."/>
            <person name="Yang D."/>
            <person name="Bader C.D."/>
            <person name="Teijaro C.N."/>
            <person name="Fluegel L."/>
            <person name="Davis C.M."/>
            <person name="Simpson J.R."/>
            <person name="Lauterbach L."/>
            <person name="Steele A.D."/>
            <person name="Gui C."/>
            <person name="Meng S."/>
            <person name="Li G."/>
            <person name="Viehrig K."/>
            <person name="Ye F."/>
            <person name="Su P."/>
            <person name="Kiefer A.F."/>
            <person name="Nichols A."/>
            <person name="Cepeda A.J."/>
            <person name="Yan W."/>
            <person name="Fan B."/>
            <person name="Jiang Y."/>
            <person name="Adhikari A."/>
            <person name="Zheng C.-J."/>
            <person name="Schuster L."/>
            <person name="Cowan T.M."/>
            <person name="Smanski M.J."/>
            <person name="Chevrette M.G."/>
            <person name="De Carvalho L.P.S."/>
            <person name="Shen B."/>
        </authorList>
    </citation>
    <scope>NUCLEOTIDE SEQUENCE [LARGE SCALE GENOMIC DNA]</scope>
    <source>
        <strain evidence="3 4">NPDC058753</strain>
    </source>
</reference>
<dbReference type="Proteomes" id="UP001599542">
    <property type="component" value="Unassembled WGS sequence"/>
</dbReference>
<keyword evidence="2" id="KW-0732">Signal</keyword>